<evidence type="ECO:0000256" key="4">
    <source>
        <dbReference type="ARBA" id="ARBA00023136"/>
    </source>
</evidence>
<dbReference type="InterPro" id="IPR036513">
    <property type="entry name" value="STAS_dom_sf"/>
</dbReference>
<dbReference type="InterPro" id="IPR001902">
    <property type="entry name" value="SLC26A/SulP_fam"/>
</dbReference>
<evidence type="ECO:0000256" key="3">
    <source>
        <dbReference type="ARBA" id="ARBA00022989"/>
    </source>
</evidence>
<feature type="transmembrane region" description="Helical" evidence="6">
    <location>
        <begin position="376"/>
        <end position="400"/>
    </location>
</feature>
<feature type="transmembrane region" description="Helical" evidence="6">
    <location>
        <begin position="214"/>
        <end position="236"/>
    </location>
</feature>
<keyword evidence="9" id="KW-1185">Reference proteome</keyword>
<feature type="transmembrane region" description="Helical" evidence="6">
    <location>
        <begin position="111"/>
        <end position="134"/>
    </location>
</feature>
<reference evidence="8 9" key="1">
    <citation type="journal article" date="2023" name="Sci. Data">
        <title>Genome assembly of the Korean intertidal mud-creeper Batillaria attramentaria.</title>
        <authorList>
            <person name="Patra A.K."/>
            <person name="Ho P.T."/>
            <person name="Jun S."/>
            <person name="Lee S.J."/>
            <person name="Kim Y."/>
            <person name="Won Y.J."/>
        </authorList>
    </citation>
    <scope>NUCLEOTIDE SEQUENCE [LARGE SCALE GENOMIC DNA]</scope>
    <source>
        <strain evidence="8">Wonlab-2016</strain>
    </source>
</reference>
<feature type="transmembrane region" description="Helical" evidence="6">
    <location>
        <begin position="451"/>
        <end position="469"/>
    </location>
</feature>
<keyword evidence="3 6" id="KW-1133">Transmembrane helix</keyword>
<keyword evidence="4 6" id="KW-0472">Membrane</keyword>
<comment type="subcellular location">
    <subcellularLocation>
        <location evidence="1">Membrane</location>
        <topology evidence="1">Multi-pass membrane protein</topology>
    </subcellularLocation>
</comment>
<dbReference type="PROSITE" id="PS50801">
    <property type="entry name" value="STAS"/>
    <property type="match status" value="1"/>
</dbReference>
<dbReference type="InterPro" id="IPR002645">
    <property type="entry name" value="STAS_dom"/>
</dbReference>
<dbReference type="Gene3D" id="3.30.750.24">
    <property type="entry name" value="STAS domain"/>
    <property type="match status" value="1"/>
</dbReference>
<feature type="domain" description="STAS" evidence="7">
    <location>
        <begin position="562"/>
        <end position="724"/>
    </location>
</feature>
<evidence type="ECO:0000259" key="7">
    <source>
        <dbReference type="PROSITE" id="PS50801"/>
    </source>
</evidence>
<protein>
    <recommendedName>
        <fullName evidence="7">STAS domain-containing protein</fullName>
    </recommendedName>
</protein>
<dbReference type="SUPFAM" id="SSF52091">
    <property type="entry name" value="SpoIIaa-like"/>
    <property type="match status" value="1"/>
</dbReference>
<sequence length="752" mass="82305">MADDNMNGDLKYQDSKGPYVRVNRPAYRLGAFREKYLKPAEPPKSALESAKEKISKAFTCDKTKAKKMCMSTFPFLRIMRKYAWRDDLINDVISGLTVGIMQLPQGMAYSMLADLPPVVGLYMSFFPVIIYFFFGTSKQISMGTVAVVSLLTGGIVARETEAWKASRAGVMTDGATTTLASISTTLSPENTTAGGGGGAAALYDAEESAYRIQIATSVAFITGLAQIGMGLCRVGFVTTYMGDSLVAGFTTGAAVHVFTSQVKYALGLKIKRYPSLFQIVNTYGAIITNLPKTNIPELVITLICIVILYIVKVQINQRIKNKCRIPIPIELIVVVAGTLASHFGEFRLKWGIRTVGHIPAGLPEPAFPKFTNVNNYGFECVVIGIVAFAQSVSLAVLMAKKHHYDIDANKEMIGYGAGTFFGSFFSCYPIAASVSRSSVQDSAGGRTQLASLFSATLVLIVILFIGPLFEELPNCCLSAIIMVALRSMFLQALELPKLYRISPYDCAIWVVTFLCVVLLSVDLGLYIGIVFAFFTVVTRSQMASVKTLENLADNDLYKSTELYTKTERRPGIRVVTYNTPLYYANGELFLKHVYRATGAKPERLRKSTKGLIVDESMVVELETVGPRGNGGSSKIGTNGRAGQSDPKDPRTFRHLVIDCTAMAFVDPVGLKMFKQLIEDYKEVGITVYLGGIRDEVWRTMQEAEFVTKYSTNIFLTVYDAVQTAEHAAQNDSDSPDTVRTDPSVSPVAVYAV</sequence>
<organism evidence="8 9">
    <name type="scientific">Batillaria attramentaria</name>
    <dbReference type="NCBI Taxonomy" id="370345"/>
    <lineage>
        <taxon>Eukaryota</taxon>
        <taxon>Metazoa</taxon>
        <taxon>Spiralia</taxon>
        <taxon>Lophotrochozoa</taxon>
        <taxon>Mollusca</taxon>
        <taxon>Gastropoda</taxon>
        <taxon>Caenogastropoda</taxon>
        <taxon>Sorbeoconcha</taxon>
        <taxon>Cerithioidea</taxon>
        <taxon>Batillariidae</taxon>
        <taxon>Batillaria</taxon>
    </lineage>
</organism>
<feature type="transmembrane region" description="Helical" evidence="6">
    <location>
        <begin position="298"/>
        <end position="315"/>
    </location>
</feature>
<evidence type="ECO:0000256" key="2">
    <source>
        <dbReference type="ARBA" id="ARBA00022692"/>
    </source>
</evidence>
<feature type="transmembrane region" description="Helical" evidence="6">
    <location>
        <begin position="412"/>
        <end position="431"/>
    </location>
</feature>
<feature type="region of interest" description="Disordered" evidence="5">
    <location>
        <begin position="626"/>
        <end position="647"/>
    </location>
</feature>
<evidence type="ECO:0000313" key="8">
    <source>
        <dbReference type="EMBL" id="KAK7503762.1"/>
    </source>
</evidence>
<name>A0ABD0LW84_9CAEN</name>
<evidence type="ECO:0000256" key="6">
    <source>
        <dbReference type="SAM" id="Phobius"/>
    </source>
</evidence>
<evidence type="ECO:0000313" key="9">
    <source>
        <dbReference type="Proteomes" id="UP001519460"/>
    </source>
</evidence>
<dbReference type="EMBL" id="JACVVK020000018">
    <property type="protein sequence ID" value="KAK7503762.1"/>
    <property type="molecule type" value="Genomic_DNA"/>
</dbReference>
<dbReference type="Pfam" id="PF00916">
    <property type="entry name" value="Sulfate_transp"/>
    <property type="match status" value="1"/>
</dbReference>
<gene>
    <name evidence="8" type="ORF">BaRGS_00004885</name>
</gene>
<feature type="transmembrane region" description="Helical" evidence="6">
    <location>
        <begin position="507"/>
        <end position="537"/>
    </location>
</feature>
<dbReference type="GO" id="GO:0016020">
    <property type="term" value="C:membrane"/>
    <property type="evidence" value="ECO:0007669"/>
    <property type="project" value="UniProtKB-SubCell"/>
</dbReference>
<dbReference type="NCBIfam" id="TIGR00815">
    <property type="entry name" value="sulP"/>
    <property type="match status" value="1"/>
</dbReference>
<dbReference type="AlphaFoldDB" id="A0ABD0LW84"/>
<evidence type="ECO:0000256" key="5">
    <source>
        <dbReference type="SAM" id="MobiDB-lite"/>
    </source>
</evidence>
<evidence type="ECO:0000256" key="1">
    <source>
        <dbReference type="ARBA" id="ARBA00004141"/>
    </source>
</evidence>
<dbReference type="CDD" id="cd07042">
    <property type="entry name" value="STAS_SulP_like_sulfate_transporter"/>
    <property type="match status" value="1"/>
</dbReference>
<dbReference type="Pfam" id="PF01740">
    <property type="entry name" value="STAS"/>
    <property type="match status" value="1"/>
</dbReference>
<dbReference type="PANTHER" id="PTHR11814">
    <property type="entry name" value="SULFATE TRANSPORTER"/>
    <property type="match status" value="1"/>
</dbReference>
<dbReference type="InterPro" id="IPR011547">
    <property type="entry name" value="SLC26A/SulP_dom"/>
</dbReference>
<accession>A0ABD0LW84</accession>
<dbReference type="Proteomes" id="UP001519460">
    <property type="component" value="Unassembled WGS sequence"/>
</dbReference>
<comment type="caution">
    <text evidence="8">The sequence shown here is derived from an EMBL/GenBank/DDBJ whole genome shotgun (WGS) entry which is preliminary data.</text>
</comment>
<proteinExistence type="predicted"/>
<keyword evidence="2 6" id="KW-0812">Transmembrane</keyword>